<dbReference type="Pfam" id="PF00440">
    <property type="entry name" value="TetR_N"/>
    <property type="match status" value="1"/>
</dbReference>
<dbReference type="Gene3D" id="1.10.357.10">
    <property type="entry name" value="Tetracycline Repressor, domain 2"/>
    <property type="match status" value="1"/>
</dbReference>
<dbReference type="InterPro" id="IPR009057">
    <property type="entry name" value="Homeodomain-like_sf"/>
</dbReference>
<accession>A0A931GM06</accession>
<dbReference type="PROSITE" id="PS01081">
    <property type="entry name" value="HTH_TETR_1"/>
    <property type="match status" value="1"/>
</dbReference>
<name>A0A931GM06_9ACTN</name>
<evidence type="ECO:0000313" key="4">
    <source>
        <dbReference type="EMBL" id="MBG6087996.1"/>
    </source>
</evidence>
<dbReference type="PANTHER" id="PTHR30055:SF229">
    <property type="entry name" value="HTH-TYPE TRANSCRIPTIONAL REPRESSOR RV1474C"/>
    <property type="match status" value="1"/>
</dbReference>
<dbReference type="GO" id="GO:0003700">
    <property type="term" value="F:DNA-binding transcription factor activity"/>
    <property type="evidence" value="ECO:0007669"/>
    <property type="project" value="TreeGrafter"/>
</dbReference>
<evidence type="ECO:0000256" key="2">
    <source>
        <dbReference type="PROSITE-ProRule" id="PRU00335"/>
    </source>
</evidence>
<gene>
    <name evidence="4" type="ORF">IW256_002109</name>
</gene>
<dbReference type="SUPFAM" id="SSF46689">
    <property type="entry name" value="Homeodomain-like"/>
    <property type="match status" value="1"/>
</dbReference>
<protein>
    <submittedName>
        <fullName evidence="4">AcrR family transcriptional regulator</fullName>
    </submittedName>
</protein>
<reference evidence="4" key="1">
    <citation type="submission" date="2020-11" db="EMBL/GenBank/DDBJ databases">
        <title>Sequencing the genomes of 1000 actinobacteria strains.</title>
        <authorList>
            <person name="Klenk H.-P."/>
        </authorList>
    </citation>
    <scope>NUCLEOTIDE SEQUENCE</scope>
    <source>
        <strain evidence="4">DSM 43175</strain>
    </source>
</reference>
<keyword evidence="1 2" id="KW-0238">DNA-binding</keyword>
<dbReference type="Proteomes" id="UP000614047">
    <property type="component" value="Unassembled WGS sequence"/>
</dbReference>
<dbReference type="RefSeq" id="WP_197010783.1">
    <property type="nucleotide sequence ID" value="NZ_BAABES010000008.1"/>
</dbReference>
<feature type="domain" description="HTH tetR-type" evidence="3">
    <location>
        <begin position="10"/>
        <end position="70"/>
    </location>
</feature>
<dbReference type="AlphaFoldDB" id="A0A931GM06"/>
<comment type="caution">
    <text evidence="4">The sequence shown here is derived from an EMBL/GenBank/DDBJ whole genome shotgun (WGS) entry which is preliminary data.</text>
</comment>
<dbReference type="InterPro" id="IPR001647">
    <property type="entry name" value="HTH_TetR"/>
</dbReference>
<dbReference type="PANTHER" id="PTHR30055">
    <property type="entry name" value="HTH-TYPE TRANSCRIPTIONAL REGULATOR RUTR"/>
    <property type="match status" value="1"/>
</dbReference>
<dbReference type="EMBL" id="JADOUA010000001">
    <property type="protein sequence ID" value="MBG6087996.1"/>
    <property type="molecule type" value="Genomic_DNA"/>
</dbReference>
<sequence length="211" mass="23272">MPRVSEEHLERRRRQILDAARACFIRKGVHETSMQDIFAEAGLSAGAVYRYFKSKNEIIEAITSTTIGDLHLFLAELVQADPVLPLDELMERMARRAAALSGENGTIRLAPQAWSLAMYDPDLHVYVHDNIVKLRAYWVAYTERCVAAGLMPPGTDVEATGKTLFGVLPGFILQRLLLGDIEPEELRRGLRAVVDAGLLGGERAGLAGETT</sequence>
<evidence type="ECO:0000256" key="1">
    <source>
        <dbReference type="ARBA" id="ARBA00023125"/>
    </source>
</evidence>
<evidence type="ECO:0000259" key="3">
    <source>
        <dbReference type="PROSITE" id="PS50977"/>
    </source>
</evidence>
<keyword evidence="5" id="KW-1185">Reference proteome</keyword>
<proteinExistence type="predicted"/>
<dbReference type="GO" id="GO:0000976">
    <property type="term" value="F:transcription cis-regulatory region binding"/>
    <property type="evidence" value="ECO:0007669"/>
    <property type="project" value="TreeGrafter"/>
</dbReference>
<dbReference type="PRINTS" id="PR00455">
    <property type="entry name" value="HTHTETR"/>
</dbReference>
<evidence type="ECO:0000313" key="5">
    <source>
        <dbReference type="Proteomes" id="UP000614047"/>
    </source>
</evidence>
<dbReference type="InterPro" id="IPR050109">
    <property type="entry name" value="HTH-type_TetR-like_transc_reg"/>
</dbReference>
<organism evidence="4 5">
    <name type="scientific">Actinomadura viridis</name>
    <dbReference type="NCBI Taxonomy" id="58110"/>
    <lineage>
        <taxon>Bacteria</taxon>
        <taxon>Bacillati</taxon>
        <taxon>Actinomycetota</taxon>
        <taxon>Actinomycetes</taxon>
        <taxon>Streptosporangiales</taxon>
        <taxon>Thermomonosporaceae</taxon>
        <taxon>Actinomadura</taxon>
    </lineage>
</organism>
<dbReference type="PROSITE" id="PS50977">
    <property type="entry name" value="HTH_TETR_2"/>
    <property type="match status" value="1"/>
</dbReference>
<dbReference type="SUPFAM" id="SSF48498">
    <property type="entry name" value="Tetracyclin repressor-like, C-terminal domain"/>
    <property type="match status" value="1"/>
</dbReference>
<dbReference type="InterPro" id="IPR036271">
    <property type="entry name" value="Tet_transcr_reg_TetR-rel_C_sf"/>
</dbReference>
<feature type="DNA-binding region" description="H-T-H motif" evidence="2">
    <location>
        <begin position="33"/>
        <end position="52"/>
    </location>
</feature>
<dbReference type="InterPro" id="IPR023772">
    <property type="entry name" value="DNA-bd_HTH_TetR-type_CS"/>
</dbReference>